<evidence type="ECO:0000313" key="3">
    <source>
        <dbReference type="Proteomes" id="UP000256900"/>
    </source>
</evidence>
<dbReference type="InterPro" id="IPR036390">
    <property type="entry name" value="WH_DNA-bd_sf"/>
</dbReference>
<dbReference type="Proteomes" id="UP000256900">
    <property type="component" value="Unassembled WGS sequence"/>
</dbReference>
<sequence>MQEPLELCYCQAARRSARFLSRMYDRHLAPVGINIQQLSILGAITHNPGLLIADLADRMVMERTTLVRALKPLREAGLVMSGASGTSRSLALTVSRRGHKVVADAMPLWEAAQHEFETQFGSGNAATLRKEMQKASALA</sequence>
<comment type="caution">
    <text evidence="2">The sequence shown here is derived from an EMBL/GenBank/DDBJ whole genome shotgun (WGS) entry which is preliminary data.</text>
</comment>
<dbReference type="RefSeq" id="WP_115834996.1">
    <property type="nucleotide sequence ID" value="NZ_CP025086.1"/>
</dbReference>
<dbReference type="Gene3D" id="1.10.10.10">
    <property type="entry name" value="Winged helix-like DNA-binding domain superfamily/Winged helix DNA-binding domain"/>
    <property type="match status" value="1"/>
</dbReference>
<name>A0A3D9Z296_9HYPH</name>
<keyword evidence="3" id="KW-1185">Reference proteome</keyword>
<organism evidence="2 3">
    <name type="scientific">Methylovirgula ligni</name>
    <dbReference type="NCBI Taxonomy" id="569860"/>
    <lineage>
        <taxon>Bacteria</taxon>
        <taxon>Pseudomonadati</taxon>
        <taxon>Pseudomonadota</taxon>
        <taxon>Alphaproteobacteria</taxon>
        <taxon>Hyphomicrobiales</taxon>
        <taxon>Beijerinckiaceae</taxon>
        <taxon>Methylovirgula</taxon>
    </lineage>
</organism>
<gene>
    <name evidence="2" type="ORF">DES32_0408</name>
</gene>
<dbReference type="SMART" id="SM00347">
    <property type="entry name" value="HTH_MARR"/>
    <property type="match status" value="1"/>
</dbReference>
<dbReference type="Pfam" id="PF12802">
    <property type="entry name" value="MarR_2"/>
    <property type="match status" value="1"/>
</dbReference>
<dbReference type="OrthoDB" id="2287011at2"/>
<dbReference type="InterPro" id="IPR036388">
    <property type="entry name" value="WH-like_DNA-bd_sf"/>
</dbReference>
<evidence type="ECO:0000259" key="1">
    <source>
        <dbReference type="PROSITE" id="PS50995"/>
    </source>
</evidence>
<reference evidence="2 3" key="1">
    <citation type="submission" date="2018-08" db="EMBL/GenBank/DDBJ databases">
        <title>Genomic Encyclopedia of Type Strains, Phase IV (KMG-IV): sequencing the most valuable type-strain genomes for metagenomic binning, comparative biology and taxonomic classification.</title>
        <authorList>
            <person name="Goeker M."/>
        </authorList>
    </citation>
    <scope>NUCLEOTIDE SEQUENCE [LARGE SCALE GENOMIC DNA]</scope>
    <source>
        <strain evidence="2 3">BW863</strain>
    </source>
</reference>
<dbReference type="PROSITE" id="PS50995">
    <property type="entry name" value="HTH_MARR_2"/>
    <property type="match status" value="1"/>
</dbReference>
<dbReference type="GO" id="GO:0003700">
    <property type="term" value="F:DNA-binding transcription factor activity"/>
    <property type="evidence" value="ECO:0007669"/>
    <property type="project" value="InterPro"/>
</dbReference>
<dbReference type="EMBL" id="QUMO01000001">
    <property type="protein sequence ID" value="REF89191.1"/>
    <property type="molecule type" value="Genomic_DNA"/>
</dbReference>
<dbReference type="SUPFAM" id="SSF46785">
    <property type="entry name" value="Winged helix' DNA-binding domain"/>
    <property type="match status" value="1"/>
</dbReference>
<evidence type="ECO:0000313" key="2">
    <source>
        <dbReference type="EMBL" id="REF89191.1"/>
    </source>
</evidence>
<accession>A0A3D9Z296</accession>
<dbReference type="InterPro" id="IPR000835">
    <property type="entry name" value="HTH_MarR-typ"/>
</dbReference>
<dbReference type="AlphaFoldDB" id="A0A3D9Z296"/>
<feature type="domain" description="HTH marR-type" evidence="1">
    <location>
        <begin position="1"/>
        <end position="137"/>
    </location>
</feature>
<protein>
    <submittedName>
        <fullName evidence="2">MarR family transcriptional regulator</fullName>
    </submittedName>
</protein>
<proteinExistence type="predicted"/>